<feature type="transmembrane region" description="Helical" evidence="7">
    <location>
        <begin position="21"/>
        <end position="41"/>
    </location>
</feature>
<evidence type="ECO:0000256" key="6">
    <source>
        <dbReference type="SAM" id="Coils"/>
    </source>
</evidence>
<dbReference type="AlphaFoldDB" id="A0A4D7C3W8"/>
<feature type="transmembrane region" description="Helical" evidence="7">
    <location>
        <begin position="47"/>
        <end position="67"/>
    </location>
</feature>
<evidence type="ECO:0000256" key="7">
    <source>
        <dbReference type="SAM" id="Phobius"/>
    </source>
</evidence>
<keyword evidence="7" id="KW-1133">Transmembrane helix</keyword>
<dbReference type="PANTHER" id="PTHR30563">
    <property type="entry name" value="DNA RECOMBINATION PROTEIN RMUC"/>
    <property type="match status" value="1"/>
</dbReference>
<sequence length="374" mass="42107">MIARFAYRPRARTGHSLATVIVQRAANCMLVMAGVICYVRLMFQSLLPLAAFIAGGLLTAVLCGLWLRRRLAVARDETALLRMTLEARYAELSDTRAALSAEQARAARLPELETLLEQERLTRSSLEVRLARIETEREEQQRRLEEKIATLTDLREAMTREFQAAAEQSLRGSQQAFFELANQSFAQHQERSGEKLNSVRSEFEALVAPLRDVLGQYQTGLQDVERVRADAYGSLRAQIAALAEDQHRLRSETQKLTHALRSGPKTRGRWGEQQLRNVLEMAGLSEHVDFRAEVHVATDDGRLRPDAVVRLPGGRQLVIDAKTSLNAYQEALDTQDDAARHTHMRAHAEAMRLHVEQLGGKTTGRSSRIRPISW</sequence>
<evidence type="ECO:0000256" key="2">
    <source>
        <dbReference type="ARBA" id="ARBA00009840"/>
    </source>
</evidence>
<dbReference type="Pfam" id="PF02646">
    <property type="entry name" value="RmuC"/>
    <property type="match status" value="1"/>
</dbReference>
<dbReference type="EMBL" id="CP039704">
    <property type="protein sequence ID" value="QCI80454.1"/>
    <property type="molecule type" value="Genomic_DNA"/>
</dbReference>
<keyword evidence="5" id="KW-0233">DNA recombination</keyword>
<evidence type="ECO:0000256" key="4">
    <source>
        <dbReference type="ARBA" id="ARBA00023054"/>
    </source>
</evidence>
<proteinExistence type="inferred from homology"/>
<dbReference type="Proteomes" id="UP000298714">
    <property type="component" value="Chromosome"/>
</dbReference>
<keyword evidence="4 6" id="KW-0175">Coiled coil</keyword>
<feature type="coiled-coil region" evidence="6">
    <location>
        <begin position="82"/>
        <end position="161"/>
    </location>
</feature>
<evidence type="ECO:0000256" key="3">
    <source>
        <dbReference type="ARBA" id="ARBA00021840"/>
    </source>
</evidence>
<keyword evidence="7" id="KW-0812">Transmembrane</keyword>
<dbReference type="PANTHER" id="PTHR30563:SF0">
    <property type="entry name" value="DNA RECOMBINATION PROTEIN RMUC"/>
    <property type="match status" value="1"/>
</dbReference>
<comment type="similarity">
    <text evidence="2">Belongs to the RmuC family.</text>
</comment>
<dbReference type="GO" id="GO:0006310">
    <property type="term" value="P:DNA recombination"/>
    <property type="evidence" value="ECO:0007669"/>
    <property type="project" value="UniProtKB-KW"/>
</dbReference>
<keyword evidence="7" id="KW-0472">Membrane</keyword>
<comment type="function">
    <text evidence="1">Involved in DNA recombination.</text>
</comment>
<organism evidence="8 9">
    <name type="scientific">Hankyongella ginsenosidimutans</name>
    <dbReference type="NCBI Taxonomy" id="1763828"/>
    <lineage>
        <taxon>Bacteria</taxon>
        <taxon>Pseudomonadati</taxon>
        <taxon>Pseudomonadota</taxon>
        <taxon>Alphaproteobacteria</taxon>
        <taxon>Sphingomonadales</taxon>
        <taxon>Sphingomonadaceae</taxon>
        <taxon>Hankyongella</taxon>
    </lineage>
</organism>
<dbReference type="InterPro" id="IPR003798">
    <property type="entry name" value="DNA_recombination_RmuC"/>
</dbReference>
<evidence type="ECO:0000256" key="1">
    <source>
        <dbReference type="ARBA" id="ARBA00003416"/>
    </source>
</evidence>
<evidence type="ECO:0000313" key="9">
    <source>
        <dbReference type="Proteomes" id="UP000298714"/>
    </source>
</evidence>
<dbReference type="KEGG" id="hgn:E6W36_15890"/>
<name>A0A4D7C3W8_9SPHN</name>
<keyword evidence="9" id="KW-1185">Reference proteome</keyword>
<protein>
    <recommendedName>
        <fullName evidence="3">DNA recombination protein RmuC homolog</fullName>
    </recommendedName>
</protein>
<accession>A0A4D7C3W8</accession>
<reference evidence="9" key="1">
    <citation type="submission" date="2019-04" db="EMBL/GenBank/DDBJ databases">
        <title>Complete genome sequence of Sphingomonas sp. W1-2-3.</title>
        <authorList>
            <person name="Im W.T."/>
        </authorList>
    </citation>
    <scope>NUCLEOTIDE SEQUENCE [LARGE SCALE GENOMIC DNA]</scope>
    <source>
        <strain evidence="9">W1-2-3</strain>
    </source>
</reference>
<evidence type="ECO:0000256" key="5">
    <source>
        <dbReference type="ARBA" id="ARBA00023172"/>
    </source>
</evidence>
<gene>
    <name evidence="8" type="primary">rmuC</name>
    <name evidence="8" type="ORF">E6W36_15890</name>
</gene>
<evidence type="ECO:0000313" key="8">
    <source>
        <dbReference type="EMBL" id="QCI80454.1"/>
    </source>
</evidence>